<comment type="caution">
    <text evidence="1">The sequence shown here is derived from an EMBL/GenBank/DDBJ whole genome shotgun (WGS) entry which is preliminary data.</text>
</comment>
<organism evidence="1 3">
    <name type="scientific">Rotaria magnacalcarata</name>
    <dbReference type="NCBI Taxonomy" id="392030"/>
    <lineage>
        <taxon>Eukaryota</taxon>
        <taxon>Metazoa</taxon>
        <taxon>Spiralia</taxon>
        <taxon>Gnathifera</taxon>
        <taxon>Rotifera</taxon>
        <taxon>Eurotatoria</taxon>
        <taxon>Bdelloidea</taxon>
        <taxon>Philodinida</taxon>
        <taxon>Philodinidae</taxon>
        <taxon>Rotaria</taxon>
    </lineage>
</organism>
<dbReference type="EMBL" id="CAJOBI010244781">
    <property type="protein sequence ID" value="CAF5092629.1"/>
    <property type="molecule type" value="Genomic_DNA"/>
</dbReference>
<evidence type="ECO:0000313" key="1">
    <source>
        <dbReference type="EMBL" id="CAF4933604.1"/>
    </source>
</evidence>
<accession>A0A8S3CM61</accession>
<dbReference type="EMBL" id="CAJOBH010178989">
    <property type="protein sequence ID" value="CAF4933604.1"/>
    <property type="molecule type" value="Genomic_DNA"/>
</dbReference>
<protein>
    <submittedName>
        <fullName evidence="1">Uncharacterized protein</fullName>
    </submittedName>
</protein>
<proteinExistence type="predicted"/>
<feature type="non-terminal residue" evidence="1">
    <location>
        <position position="35"/>
    </location>
</feature>
<dbReference type="Proteomes" id="UP000681967">
    <property type="component" value="Unassembled WGS sequence"/>
</dbReference>
<sequence length="35" mass="4023">MSLKPTIDKALENIQKTYCKLRWMKGGKALSKEVL</sequence>
<evidence type="ECO:0000313" key="2">
    <source>
        <dbReference type="EMBL" id="CAF5092629.1"/>
    </source>
</evidence>
<gene>
    <name evidence="1" type="ORF">BYL167_LOCUS53403</name>
    <name evidence="2" type="ORF">SMN809_LOCUS61281</name>
</gene>
<dbReference type="Proteomes" id="UP000676336">
    <property type="component" value="Unassembled WGS sequence"/>
</dbReference>
<evidence type="ECO:0000313" key="3">
    <source>
        <dbReference type="Proteomes" id="UP000681967"/>
    </source>
</evidence>
<dbReference type="AlphaFoldDB" id="A0A8S3CM61"/>
<name>A0A8S3CM61_9BILA</name>
<reference evidence="1" key="1">
    <citation type="submission" date="2021-02" db="EMBL/GenBank/DDBJ databases">
        <authorList>
            <person name="Nowell W R."/>
        </authorList>
    </citation>
    <scope>NUCLEOTIDE SEQUENCE</scope>
</reference>